<accession>A0A8S5L4D6</accession>
<keyword evidence="3" id="KW-0946">Virion</keyword>
<evidence type="ECO:0000313" key="5">
    <source>
        <dbReference type="Proteomes" id="UP000678873"/>
    </source>
</evidence>
<dbReference type="Gene3D" id="3.30.380.10">
    <property type="entry name" value="MS2 Viral Coat Protein"/>
    <property type="match status" value="1"/>
</dbReference>
<organism evidence="4 5">
    <name type="scientific">ssRNA phage SRR6960799_13</name>
    <dbReference type="NCBI Taxonomy" id="2786569"/>
    <lineage>
        <taxon>Viruses</taxon>
        <taxon>Riboviria</taxon>
        <taxon>Orthornavirae</taxon>
        <taxon>Lenarviricota</taxon>
        <taxon>Leviviricetes</taxon>
        <taxon>Norzivirales</taxon>
        <taxon>Fiersviridae</taxon>
        <taxon>Shomudavirus</taxon>
        <taxon>Shomudavirus limadaptatum</taxon>
    </lineage>
</organism>
<keyword evidence="2 4" id="KW-0167">Capsid protein</keyword>
<comment type="subcellular location">
    <subcellularLocation>
        <location evidence="1">Virion</location>
    </subcellularLocation>
</comment>
<dbReference type="EMBL" id="BK014058">
    <property type="protein sequence ID" value="DAD52284.1"/>
    <property type="molecule type" value="Genomic_RNA"/>
</dbReference>
<dbReference type="GO" id="GO:0019028">
    <property type="term" value="C:viral capsid"/>
    <property type="evidence" value="ECO:0007669"/>
    <property type="project" value="UniProtKB-KW"/>
</dbReference>
<reference evidence="4" key="1">
    <citation type="submission" date="2020-09" db="EMBL/GenBank/DDBJ databases">
        <title>Leviviricetes taxonomy.</title>
        <authorList>
            <person name="Stockdale S.R."/>
            <person name="Callanan J."/>
            <person name="Adriaenssens E.M."/>
            <person name="Kuhn J.H."/>
            <person name="Rumnieks J."/>
            <person name="Shkoporov A."/>
            <person name="Draper L.A."/>
            <person name="Ross P."/>
            <person name="Hill C."/>
        </authorList>
    </citation>
    <scope>NUCLEOTIDE SEQUENCE</scope>
</reference>
<proteinExistence type="predicted"/>
<name>A0A8S5L4D6_9VIRU</name>
<dbReference type="RefSeq" id="YP_010769883.1">
    <property type="nucleotide sequence ID" value="NC_074099.1"/>
</dbReference>
<evidence type="ECO:0000256" key="1">
    <source>
        <dbReference type="ARBA" id="ARBA00004328"/>
    </source>
</evidence>
<dbReference type="GeneID" id="80399028"/>
<gene>
    <name evidence="4" type="primary">SRR6960799_13_2</name>
</gene>
<keyword evidence="5" id="KW-1185">Reference proteome</keyword>
<evidence type="ECO:0000256" key="3">
    <source>
        <dbReference type="ARBA" id="ARBA00022844"/>
    </source>
</evidence>
<dbReference type="Proteomes" id="UP000678873">
    <property type="component" value="Segment"/>
</dbReference>
<dbReference type="InterPro" id="IPR015954">
    <property type="entry name" value="Phage_RNA-type_capsid"/>
</dbReference>
<protein>
    <submittedName>
        <fullName evidence="4">Coat protein</fullName>
    </submittedName>
</protein>
<evidence type="ECO:0000256" key="2">
    <source>
        <dbReference type="ARBA" id="ARBA00022561"/>
    </source>
</evidence>
<dbReference type="KEGG" id="vg:80399028"/>
<sequence length="150" mass="16254">MATQANITVFDGAPTPVVHTLVADGVRQVGNTVTAYWKETQSGVPDYAQIRFTLIKETLKSGVVKTTSRLEVPVMESVSGQNAQGYTAPPKVANVERCEKVQYSHPRSIETTRRVADQMLKNIENNIATTVAPVTAGIVAELNQKLIMVG</sequence>
<evidence type="ECO:0000313" key="4">
    <source>
        <dbReference type="EMBL" id="DAD52284.1"/>
    </source>
</evidence>